<dbReference type="EMBL" id="CCYD01000321">
    <property type="protein sequence ID" value="CEG38254.1"/>
    <property type="molecule type" value="Genomic_DNA"/>
</dbReference>
<name>A0A0P1ACA1_PLAHL</name>
<reference evidence="4" key="1">
    <citation type="submission" date="2014-09" db="EMBL/GenBank/DDBJ databases">
        <authorList>
            <person name="Sharma Rahul"/>
            <person name="Thines Marco"/>
        </authorList>
    </citation>
    <scope>NUCLEOTIDE SEQUENCE [LARGE SCALE GENOMIC DNA]</scope>
</reference>
<protein>
    <submittedName>
        <fullName evidence="3">Lysosomal pro-x</fullName>
    </submittedName>
</protein>
<dbReference type="AlphaFoldDB" id="A0A0P1ACA1"/>
<sequence length="93" mass="9982">MTETRPLLAQSVSSSAGSGTTSSRHVRITRWQNLNAPQYYETIYNTLVNYSPASVVVFGGLSILIGVFVLIHTQHLVASADHLRSSIGIVGPA</sequence>
<proteinExistence type="predicted"/>
<keyword evidence="2" id="KW-0472">Membrane</keyword>
<dbReference type="STRING" id="4781.A0A0P1ACA1"/>
<keyword evidence="4" id="KW-1185">Reference proteome</keyword>
<accession>A0A0P1ACA1</accession>
<dbReference type="OrthoDB" id="2130629at2759"/>
<evidence type="ECO:0000256" key="1">
    <source>
        <dbReference type="SAM" id="MobiDB-lite"/>
    </source>
</evidence>
<keyword evidence="2" id="KW-0812">Transmembrane</keyword>
<evidence type="ECO:0000256" key="2">
    <source>
        <dbReference type="SAM" id="Phobius"/>
    </source>
</evidence>
<evidence type="ECO:0000313" key="3">
    <source>
        <dbReference type="EMBL" id="CEG38254.1"/>
    </source>
</evidence>
<dbReference type="GeneID" id="36403394"/>
<feature type="region of interest" description="Disordered" evidence="1">
    <location>
        <begin position="1"/>
        <end position="24"/>
    </location>
</feature>
<organism evidence="3 4">
    <name type="scientific">Plasmopara halstedii</name>
    <name type="common">Downy mildew of sunflower</name>
    <dbReference type="NCBI Taxonomy" id="4781"/>
    <lineage>
        <taxon>Eukaryota</taxon>
        <taxon>Sar</taxon>
        <taxon>Stramenopiles</taxon>
        <taxon>Oomycota</taxon>
        <taxon>Peronosporomycetes</taxon>
        <taxon>Peronosporales</taxon>
        <taxon>Peronosporaceae</taxon>
        <taxon>Plasmopara</taxon>
    </lineage>
</organism>
<feature type="transmembrane region" description="Helical" evidence="2">
    <location>
        <begin position="50"/>
        <end position="71"/>
    </location>
</feature>
<feature type="compositionally biased region" description="Low complexity" evidence="1">
    <location>
        <begin position="11"/>
        <end position="23"/>
    </location>
</feature>
<dbReference type="RefSeq" id="XP_024574623.1">
    <property type="nucleotide sequence ID" value="XM_024723669.1"/>
</dbReference>
<dbReference type="Proteomes" id="UP000054928">
    <property type="component" value="Unassembled WGS sequence"/>
</dbReference>
<keyword evidence="2" id="KW-1133">Transmembrane helix</keyword>
<evidence type="ECO:0000313" key="4">
    <source>
        <dbReference type="Proteomes" id="UP000054928"/>
    </source>
</evidence>